<comment type="subcellular location">
    <subcellularLocation>
        <location evidence="1 4">Bacterial flagellum basal body</location>
    </subcellularLocation>
</comment>
<dbReference type="Pfam" id="PF22692">
    <property type="entry name" value="LlgE_F_G_D1"/>
    <property type="match status" value="1"/>
</dbReference>
<dbReference type="NCBIfam" id="NF009282">
    <property type="entry name" value="PRK12642.1"/>
    <property type="match status" value="1"/>
</dbReference>
<dbReference type="AlphaFoldDB" id="A0A2T5V8V6"/>
<keyword evidence="8" id="KW-0966">Cell projection</keyword>
<evidence type="ECO:0000259" key="7">
    <source>
        <dbReference type="Pfam" id="PF22692"/>
    </source>
</evidence>
<keyword evidence="3 4" id="KW-0975">Bacterial flagellum</keyword>
<keyword evidence="9" id="KW-1185">Reference proteome</keyword>
<evidence type="ECO:0000256" key="2">
    <source>
        <dbReference type="ARBA" id="ARBA00009677"/>
    </source>
</evidence>
<evidence type="ECO:0000256" key="4">
    <source>
        <dbReference type="RuleBase" id="RU362116"/>
    </source>
</evidence>
<dbReference type="InterPro" id="IPR010930">
    <property type="entry name" value="Flg_bb/hook_C_dom"/>
</dbReference>
<comment type="subunit">
    <text evidence="4">The basal body constitutes a major portion of the flagellar organelle and consists of five rings (E,L,P,S, and M) mounted on a central rod. The rod consists of about 26 subunits of FlgG in the distal portion, and FlgB, FlgC and FlgF are thought to build up the proximal portion of the rod with about 6 subunits each.</text>
</comment>
<gene>
    <name evidence="8" type="ORF">C8N35_105186</name>
</gene>
<dbReference type="SUPFAM" id="SSF117143">
    <property type="entry name" value="Flagellar hook protein flgE"/>
    <property type="match status" value="1"/>
</dbReference>
<dbReference type="InterPro" id="IPR012836">
    <property type="entry name" value="FlgF"/>
</dbReference>
<feature type="domain" description="Flagellar hook protein FlgE/F/G-like D1" evidence="7">
    <location>
        <begin position="80"/>
        <end position="145"/>
    </location>
</feature>
<dbReference type="NCBIfam" id="TIGR02490">
    <property type="entry name" value="flgF"/>
    <property type="match status" value="1"/>
</dbReference>
<dbReference type="NCBIfam" id="TIGR03506">
    <property type="entry name" value="FlgEFG_subfam"/>
    <property type="match status" value="1"/>
</dbReference>
<dbReference type="PANTHER" id="PTHR30435">
    <property type="entry name" value="FLAGELLAR PROTEIN"/>
    <property type="match status" value="1"/>
</dbReference>
<evidence type="ECO:0000256" key="1">
    <source>
        <dbReference type="ARBA" id="ARBA00004117"/>
    </source>
</evidence>
<protein>
    <recommendedName>
        <fullName evidence="4">Flagellar basal-body rod protein FlgF</fullName>
    </recommendedName>
</protein>
<reference evidence="8 9" key="1">
    <citation type="submission" date="2018-04" db="EMBL/GenBank/DDBJ databases">
        <title>Genomic Encyclopedia of Archaeal and Bacterial Type Strains, Phase II (KMG-II): from individual species to whole genera.</title>
        <authorList>
            <person name="Goeker M."/>
        </authorList>
    </citation>
    <scope>NUCLEOTIDE SEQUENCE [LARGE SCALE GENOMIC DNA]</scope>
    <source>
        <strain evidence="8 9">DSM 23382</strain>
    </source>
</reference>
<dbReference type="OrthoDB" id="9804559at2"/>
<dbReference type="Pfam" id="PF00460">
    <property type="entry name" value="Flg_bb_rod"/>
    <property type="match status" value="1"/>
</dbReference>
<comment type="similarity">
    <text evidence="2 4">Belongs to the flagella basal body rod proteins family.</text>
</comment>
<dbReference type="InterPro" id="IPR020013">
    <property type="entry name" value="Flagellar_FlgE/F/G"/>
</dbReference>
<organism evidence="8 9">
    <name type="scientific">Breoghania corrubedonensis</name>
    <dbReference type="NCBI Taxonomy" id="665038"/>
    <lineage>
        <taxon>Bacteria</taxon>
        <taxon>Pseudomonadati</taxon>
        <taxon>Pseudomonadota</taxon>
        <taxon>Alphaproteobacteria</taxon>
        <taxon>Hyphomicrobiales</taxon>
        <taxon>Stappiaceae</taxon>
        <taxon>Breoghania</taxon>
    </lineage>
</organism>
<evidence type="ECO:0000259" key="5">
    <source>
        <dbReference type="Pfam" id="PF00460"/>
    </source>
</evidence>
<proteinExistence type="inferred from homology"/>
<evidence type="ECO:0000313" key="8">
    <source>
        <dbReference type="EMBL" id="PTW60183.1"/>
    </source>
</evidence>
<sequence length="241" mass="25955">MQSSLYVSLSSQVAIARRLDTVARNVANMNTAGYRADEIKFSEVLSKKGPDPVSFANGGETYISRQHGGLTKTDNPLDIAIDGDGWLAVRTTSGIAYTRDGRMQMGTDGMLRSVNNYPVLDSGGLPIMLDPEAGSPTITADGAVYQGENRLGDVGLFTIASDARLTRYDNSAVIPDKPATPVLEFSENGFAQGYTEGSNVNPIREMTKMIELTRTFESISKMIDSGADNQQQAIRELGETS</sequence>
<dbReference type="GO" id="GO:0071978">
    <property type="term" value="P:bacterial-type flagellum-dependent swarming motility"/>
    <property type="evidence" value="ECO:0007669"/>
    <property type="project" value="TreeGrafter"/>
</dbReference>
<dbReference type="InterPro" id="IPR053967">
    <property type="entry name" value="LlgE_F_G-like_D1"/>
</dbReference>
<feature type="domain" description="Flagellar basal-body/hook protein C-terminal" evidence="6">
    <location>
        <begin position="191"/>
        <end position="235"/>
    </location>
</feature>
<keyword evidence="8" id="KW-0282">Flagellum</keyword>
<dbReference type="GO" id="GO:0030694">
    <property type="term" value="C:bacterial-type flagellum basal body, rod"/>
    <property type="evidence" value="ECO:0007669"/>
    <property type="project" value="UniProtKB-UniRule"/>
</dbReference>
<dbReference type="InterPro" id="IPR001444">
    <property type="entry name" value="Flag_bb_rod_N"/>
</dbReference>
<evidence type="ECO:0000313" key="9">
    <source>
        <dbReference type="Proteomes" id="UP000244081"/>
    </source>
</evidence>
<accession>A0A2T5V8V6</accession>
<comment type="caution">
    <text evidence="8">The sequence shown here is derived from an EMBL/GenBank/DDBJ whole genome shotgun (WGS) entry which is preliminary data.</text>
</comment>
<keyword evidence="8" id="KW-0969">Cilium</keyword>
<evidence type="ECO:0000259" key="6">
    <source>
        <dbReference type="Pfam" id="PF06429"/>
    </source>
</evidence>
<dbReference type="Pfam" id="PF06429">
    <property type="entry name" value="Flg_bbr_C"/>
    <property type="match status" value="1"/>
</dbReference>
<dbReference type="Proteomes" id="UP000244081">
    <property type="component" value="Unassembled WGS sequence"/>
</dbReference>
<dbReference type="EMBL" id="QAYG01000005">
    <property type="protein sequence ID" value="PTW60183.1"/>
    <property type="molecule type" value="Genomic_DNA"/>
</dbReference>
<name>A0A2T5V8V6_9HYPH</name>
<feature type="domain" description="Flagellar basal body rod protein N-terminal" evidence="5">
    <location>
        <begin position="5"/>
        <end position="35"/>
    </location>
</feature>
<dbReference type="InterPro" id="IPR037925">
    <property type="entry name" value="FlgE/F/G-like"/>
</dbReference>
<evidence type="ECO:0000256" key="3">
    <source>
        <dbReference type="ARBA" id="ARBA00023143"/>
    </source>
</evidence>
<dbReference type="RefSeq" id="WP_107990464.1">
    <property type="nucleotide sequence ID" value="NZ_QAYG01000005.1"/>
</dbReference>
<dbReference type="PANTHER" id="PTHR30435:SF19">
    <property type="entry name" value="FLAGELLAR BASAL-BODY ROD PROTEIN FLGG"/>
    <property type="match status" value="1"/>
</dbReference>